<keyword evidence="4" id="KW-1185">Reference proteome</keyword>
<evidence type="ECO:0000313" key="3">
    <source>
        <dbReference type="EMBL" id="OIJ16958.1"/>
    </source>
</evidence>
<keyword evidence="1" id="KW-0597">Phosphoprotein</keyword>
<accession>A0A1S2LWQ2</accession>
<dbReference type="OrthoDB" id="1684633at2"/>
<feature type="modified residue" description="4-aspartylphosphate" evidence="1">
    <location>
        <position position="54"/>
    </location>
</feature>
<dbReference type="SUPFAM" id="SSF52172">
    <property type="entry name" value="CheY-like"/>
    <property type="match status" value="1"/>
</dbReference>
<comment type="caution">
    <text evidence="3">The sequence shown here is derived from an EMBL/GenBank/DDBJ whole genome shotgun (WGS) entry which is preliminary data.</text>
</comment>
<dbReference type="InterPro" id="IPR052048">
    <property type="entry name" value="ST_Response_Regulator"/>
</dbReference>
<dbReference type="AlphaFoldDB" id="A0A1S2LWQ2"/>
<name>A0A1S2LWQ2_9BACI</name>
<dbReference type="PANTHER" id="PTHR43228">
    <property type="entry name" value="TWO-COMPONENT RESPONSE REGULATOR"/>
    <property type="match status" value="1"/>
</dbReference>
<evidence type="ECO:0000313" key="4">
    <source>
        <dbReference type="Proteomes" id="UP000180057"/>
    </source>
</evidence>
<evidence type="ECO:0000259" key="2">
    <source>
        <dbReference type="PROSITE" id="PS50110"/>
    </source>
</evidence>
<sequence>MNYFITDDDPSVRAMLKDIIVDEDLGEIVSEASDGAGINDALLINHKVDILLIDMLMPNQDGITTIQALRSYKGKIVMISQVESKELIGEAYSIGVEYYVTKPINRLEVINILKKVNERIQLENSINGIKDSLNLLNPLPVKRQKNTFRERNIQSAGSFVLSELGIFEEKGSKDLLNILKCLSLHEESSDSYDYVLPSLKTMFHNVSELKLGSSDHKDIKKEVKACEQRIRRCIYHALTHIAALGIDDYSNPTFEKYASKLFEYSQVMKTMQRLKNEDVISPAHTRINTKKFIHALYTETKKQMGS</sequence>
<dbReference type="PROSITE" id="PS50110">
    <property type="entry name" value="RESPONSE_REGULATORY"/>
    <property type="match status" value="1"/>
</dbReference>
<dbReference type="EMBL" id="MLQS01000032">
    <property type="protein sequence ID" value="OIJ16958.1"/>
    <property type="molecule type" value="Genomic_DNA"/>
</dbReference>
<organism evidence="3 4">
    <name type="scientific">Anaerobacillus alkalidiazotrophicus</name>
    <dbReference type="NCBI Taxonomy" id="472963"/>
    <lineage>
        <taxon>Bacteria</taxon>
        <taxon>Bacillati</taxon>
        <taxon>Bacillota</taxon>
        <taxon>Bacilli</taxon>
        <taxon>Bacillales</taxon>
        <taxon>Bacillaceae</taxon>
        <taxon>Anaerobacillus</taxon>
    </lineage>
</organism>
<gene>
    <name evidence="3" type="ORF">BKP45_20750</name>
</gene>
<dbReference type="InterPro" id="IPR011006">
    <property type="entry name" value="CheY-like_superfamily"/>
</dbReference>
<evidence type="ECO:0000256" key="1">
    <source>
        <dbReference type="PROSITE-ProRule" id="PRU00169"/>
    </source>
</evidence>
<reference evidence="3 4" key="1">
    <citation type="submission" date="2016-10" db="EMBL/GenBank/DDBJ databases">
        <title>Draft genome sequences of four alkaliphilic bacteria belonging to the Anaerobacillus genus.</title>
        <authorList>
            <person name="Bassil N.M."/>
            <person name="Lloyd J.R."/>
        </authorList>
    </citation>
    <scope>NUCLEOTIDE SEQUENCE [LARGE SCALE GENOMIC DNA]</scope>
    <source>
        <strain evidence="3 4">DSM 22531</strain>
    </source>
</reference>
<dbReference type="Pfam" id="PF00072">
    <property type="entry name" value="Response_reg"/>
    <property type="match status" value="1"/>
</dbReference>
<dbReference type="RefSeq" id="WP_071391092.1">
    <property type="nucleotide sequence ID" value="NZ_MLQS01000032.1"/>
</dbReference>
<dbReference type="PANTHER" id="PTHR43228:SF8">
    <property type="entry name" value="TRANSCRIPTIONAL REGULATORY PROTEIN GLNL"/>
    <property type="match status" value="1"/>
</dbReference>
<dbReference type="InterPro" id="IPR013972">
    <property type="entry name" value="YcbB"/>
</dbReference>
<dbReference type="GO" id="GO:0000160">
    <property type="term" value="P:phosphorelay signal transduction system"/>
    <property type="evidence" value="ECO:0007669"/>
    <property type="project" value="InterPro"/>
</dbReference>
<feature type="domain" description="Response regulatory" evidence="2">
    <location>
        <begin position="2"/>
        <end position="117"/>
    </location>
</feature>
<proteinExistence type="predicted"/>
<dbReference type="Gene3D" id="3.40.50.2300">
    <property type="match status" value="1"/>
</dbReference>
<dbReference type="SMART" id="SM00448">
    <property type="entry name" value="REC"/>
    <property type="match status" value="1"/>
</dbReference>
<protein>
    <submittedName>
        <fullName evidence="3">Transcriptional regulator</fullName>
    </submittedName>
</protein>
<dbReference type="InterPro" id="IPR001789">
    <property type="entry name" value="Sig_transdc_resp-reg_receiver"/>
</dbReference>
<dbReference type="Proteomes" id="UP000180057">
    <property type="component" value="Unassembled WGS sequence"/>
</dbReference>
<dbReference type="Pfam" id="PF08664">
    <property type="entry name" value="YcbB"/>
    <property type="match status" value="1"/>
</dbReference>
<dbReference type="STRING" id="472963.BKP45_20750"/>